<reference evidence="1" key="1">
    <citation type="submission" date="2017-07" db="EMBL/GenBank/DDBJ databases">
        <title>Taro Niue Genome Assembly and Annotation.</title>
        <authorList>
            <person name="Atibalentja N."/>
            <person name="Keating K."/>
            <person name="Fields C.J."/>
        </authorList>
    </citation>
    <scope>NUCLEOTIDE SEQUENCE</scope>
    <source>
        <strain evidence="1">Niue_2</strain>
        <tissue evidence="1">Leaf</tissue>
    </source>
</reference>
<evidence type="ECO:0000313" key="2">
    <source>
        <dbReference type="Proteomes" id="UP000652761"/>
    </source>
</evidence>
<dbReference type="EMBL" id="NMUH01003164">
    <property type="protein sequence ID" value="MQM04153.1"/>
    <property type="molecule type" value="Genomic_DNA"/>
</dbReference>
<dbReference type="Proteomes" id="UP000652761">
    <property type="component" value="Unassembled WGS sequence"/>
</dbReference>
<proteinExistence type="predicted"/>
<evidence type="ECO:0008006" key="3">
    <source>
        <dbReference type="Google" id="ProtNLM"/>
    </source>
</evidence>
<comment type="caution">
    <text evidence="1">The sequence shown here is derived from an EMBL/GenBank/DDBJ whole genome shotgun (WGS) entry which is preliminary data.</text>
</comment>
<name>A0A843VZ15_COLES</name>
<protein>
    <recommendedName>
        <fullName evidence="3">Retrotransposon gag domain-containing protein</fullName>
    </recommendedName>
</protein>
<organism evidence="1 2">
    <name type="scientific">Colocasia esculenta</name>
    <name type="common">Wild taro</name>
    <name type="synonym">Arum esculentum</name>
    <dbReference type="NCBI Taxonomy" id="4460"/>
    <lineage>
        <taxon>Eukaryota</taxon>
        <taxon>Viridiplantae</taxon>
        <taxon>Streptophyta</taxon>
        <taxon>Embryophyta</taxon>
        <taxon>Tracheophyta</taxon>
        <taxon>Spermatophyta</taxon>
        <taxon>Magnoliopsida</taxon>
        <taxon>Liliopsida</taxon>
        <taxon>Araceae</taxon>
        <taxon>Aroideae</taxon>
        <taxon>Colocasieae</taxon>
        <taxon>Colocasia</taxon>
    </lineage>
</organism>
<gene>
    <name evidence="1" type="ORF">Taro_036949</name>
</gene>
<evidence type="ECO:0000313" key="1">
    <source>
        <dbReference type="EMBL" id="MQM04153.1"/>
    </source>
</evidence>
<sequence length="328" mass="36519">MPRCCFCFVFDSVGSAGVMSGPTLVVARGVTLFRYFFLLLWLVRDWLSLLSLVREAHPPTLSSTPGVSVCDHDSMGCRILNATLLPVTFLLPLCGADRLHVRHVSRAGRPADVSLEKAMLRSIAIKSQRNDPVEACGEACSRCGKLVWSGRNAEGSPYCAFFMEEVEMADRRDWGGGGEDPEESTQRMIERIWESLTDIRMRMDQQAPVPPAVVSPIAGVPVAPVPPPPRMKVPYVAPVPPPPVIATEEPVMQVEIFLRLQPPTYIGGPNPDTAEHWIHEIERVFMTMRCSAADKVVLATYQLRSFAQQWWRLKMQTTFAGRTEEVIT</sequence>
<keyword evidence="2" id="KW-1185">Reference proteome</keyword>
<accession>A0A843VZ15</accession>
<dbReference type="AlphaFoldDB" id="A0A843VZ15"/>